<dbReference type="InterPro" id="IPR029473">
    <property type="entry name" value="MOR2-PAG1_mid"/>
</dbReference>
<dbReference type="AlphaFoldDB" id="A0A9Q0HC54"/>
<dbReference type="PANTHER" id="PTHR12295:SF30">
    <property type="entry name" value="PROTEIN FURRY"/>
    <property type="match status" value="1"/>
</dbReference>
<dbReference type="GO" id="GO:0000902">
    <property type="term" value="P:cell morphogenesis"/>
    <property type="evidence" value="ECO:0007669"/>
    <property type="project" value="InterPro"/>
</dbReference>
<gene>
    <name evidence="2" type="ORF">NE237_020924</name>
</gene>
<dbReference type="EMBL" id="JAMYWD010000009">
    <property type="protein sequence ID" value="KAJ4961014.1"/>
    <property type="molecule type" value="Genomic_DNA"/>
</dbReference>
<evidence type="ECO:0000313" key="3">
    <source>
        <dbReference type="Proteomes" id="UP001141806"/>
    </source>
</evidence>
<organism evidence="2 3">
    <name type="scientific">Protea cynaroides</name>
    <dbReference type="NCBI Taxonomy" id="273540"/>
    <lineage>
        <taxon>Eukaryota</taxon>
        <taxon>Viridiplantae</taxon>
        <taxon>Streptophyta</taxon>
        <taxon>Embryophyta</taxon>
        <taxon>Tracheophyta</taxon>
        <taxon>Spermatophyta</taxon>
        <taxon>Magnoliopsida</taxon>
        <taxon>Proteales</taxon>
        <taxon>Proteaceae</taxon>
        <taxon>Protea</taxon>
    </lineage>
</organism>
<name>A0A9Q0HC54_9MAGN</name>
<protein>
    <recommendedName>
        <fullName evidence="1">Cell morphogenesis central region domain-containing protein</fullName>
    </recommendedName>
</protein>
<reference evidence="2" key="1">
    <citation type="journal article" date="2023" name="Plant J.">
        <title>The genome of the king protea, Protea cynaroides.</title>
        <authorList>
            <person name="Chang J."/>
            <person name="Duong T.A."/>
            <person name="Schoeman C."/>
            <person name="Ma X."/>
            <person name="Roodt D."/>
            <person name="Barker N."/>
            <person name="Li Z."/>
            <person name="Van de Peer Y."/>
            <person name="Mizrachi E."/>
        </authorList>
    </citation>
    <scope>NUCLEOTIDE SEQUENCE</scope>
    <source>
        <tissue evidence="2">Young leaves</tissue>
    </source>
</reference>
<accession>A0A9Q0HC54</accession>
<dbReference type="GO" id="GO:0030427">
    <property type="term" value="C:site of polarized growth"/>
    <property type="evidence" value="ECO:0007669"/>
    <property type="project" value="TreeGrafter"/>
</dbReference>
<dbReference type="InterPro" id="IPR039867">
    <property type="entry name" value="Furry/Tao3/Mor2"/>
</dbReference>
<sequence>MDSSEDIVLEHSQQLLVNLLYSLAGWHLELYEVESNDGGNKQQAVSMIKYVQSKHRSMMWENEVSTVVRTELPIAALLSAFVQSMVDAIFFQGDFRETFFVDLWGGLSAHPGALHAVSIRTIMHCDPASQVIIVSLLRCVPSVLGFIMEILLTLQVMVENMEPSKITLAAQQQMCCSQACPGMSLIQLAVIFDLQRMESRIGSKPLPANSKVPAFEGVQPLVLKGLKSTVSHGSSIELTKDSPASPLQQQYQRLALLLLI</sequence>
<dbReference type="Proteomes" id="UP001141806">
    <property type="component" value="Unassembled WGS sequence"/>
</dbReference>
<dbReference type="GO" id="GO:0005938">
    <property type="term" value="C:cell cortex"/>
    <property type="evidence" value="ECO:0007669"/>
    <property type="project" value="TreeGrafter"/>
</dbReference>
<dbReference type="OrthoDB" id="1693948at2759"/>
<evidence type="ECO:0000259" key="1">
    <source>
        <dbReference type="Pfam" id="PF14228"/>
    </source>
</evidence>
<dbReference type="PANTHER" id="PTHR12295">
    <property type="entry name" value="FURRY-RELATED"/>
    <property type="match status" value="1"/>
</dbReference>
<dbReference type="Pfam" id="PF14228">
    <property type="entry name" value="MOR2-PAG1_mid"/>
    <property type="match status" value="1"/>
</dbReference>
<feature type="domain" description="Cell morphogenesis central region" evidence="1">
    <location>
        <begin position="1"/>
        <end position="145"/>
    </location>
</feature>
<keyword evidence="3" id="KW-1185">Reference proteome</keyword>
<proteinExistence type="predicted"/>
<evidence type="ECO:0000313" key="2">
    <source>
        <dbReference type="EMBL" id="KAJ4961014.1"/>
    </source>
</evidence>
<comment type="caution">
    <text evidence="2">The sequence shown here is derived from an EMBL/GenBank/DDBJ whole genome shotgun (WGS) entry which is preliminary data.</text>
</comment>